<dbReference type="AlphaFoldDB" id="A0AAV9IHH1"/>
<dbReference type="Proteomes" id="UP001300502">
    <property type="component" value="Unassembled WGS sequence"/>
</dbReference>
<accession>A0AAV9IHH1</accession>
<protein>
    <recommendedName>
        <fullName evidence="4">Secreted protein</fullName>
    </recommendedName>
</protein>
<evidence type="ECO:0000313" key="3">
    <source>
        <dbReference type="Proteomes" id="UP001300502"/>
    </source>
</evidence>
<evidence type="ECO:0000313" key="2">
    <source>
        <dbReference type="EMBL" id="KAK4526708.1"/>
    </source>
</evidence>
<evidence type="ECO:0000256" key="1">
    <source>
        <dbReference type="SAM" id="SignalP"/>
    </source>
</evidence>
<dbReference type="EMBL" id="JANCYU010000042">
    <property type="protein sequence ID" value="KAK4526708.1"/>
    <property type="molecule type" value="Genomic_DNA"/>
</dbReference>
<comment type="caution">
    <text evidence="2">The sequence shown here is derived from an EMBL/GenBank/DDBJ whole genome shotgun (WGS) entry which is preliminary data.</text>
</comment>
<proteinExistence type="predicted"/>
<sequence>MVESRRLLCHLFWCLSGFSRYCICREELEKWSCPFTCLPLIAVFACRDCKFSVVEKLNRYIWLTKVYGKITALLSQKNLQN</sequence>
<feature type="chain" id="PRO_5044001375" description="Secreted protein" evidence="1">
    <location>
        <begin position="25"/>
        <end position="81"/>
    </location>
</feature>
<name>A0AAV9IHH1_9RHOD</name>
<keyword evidence="1" id="KW-0732">Signal</keyword>
<reference evidence="2 3" key="1">
    <citation type="submission" date="2022-07" db="EMBL/GenBank/DDBJ databases">
        <title>Genome-wide signatures of adaptation to extreme environments.</title>
        <authorList>
            <person name="Cho C.H."/>
            <person name="Yoon H.S."/>
        </authorList>
    </citation>
    <scope>NUCLEOTIDE SEQUENCE [LARGE SCALE GENOMIC DNA]</scope>
    <source>
        <strain evidence="2 3">108.79 E11</strain>
    </source>
</reference>
<feature type="signal peptide" evidence="1">
    <location>
        <begin position="1"/>
        <end position="24"/>
    </location>
</feature>
<gene>
    <name evidence="2" type="ORF">GAYE_SCF26G4624</name>
</gene>
<evidence type="ECO:0008006" key="4">
    <source>
        <dbReference type="Google" id="ProtNLM"/>
    </source>
</evidence>
<keyword evidence="3" id="KW-1185">Reference proteome</keyword>
<organism evidence="2 3">
    <name type="scientific">Galdieria yellowstonensis</name>
    <dbReference type="NCBI Taxonomy" id="3028027"/>
    <lineage>
        <taxon>Eukaryota</taxon>
        <taxon>Rhodophyta</taxon>
        <taxon>Bangiophyceae</taxon>
        <taxon>Galdieriales</taxon>
        <taxon>Galdieriaceae</taxon>
        <taxon>Galdieria</taxon>
    </lineage>
</organism>